<reference evidence="1" key="1">
    <citation type="journal article" date="2023" name="G3 (Bethesda)">
        <title>Whole genome assemblies of Zophobas morio and Tenebrio molitor.</title>
        <authorList>
            <person name="Kaur S."/>
            <person name="Stinson S.A."/>
            <person name="diCenzo G.C."/>
        </authorList>
    </citation>
    <scope>NUCLEOTIDE SEQUENCE</scope>
    <source>
        <strain evidence="1">QUZm001</strain>
    </source>
</reference>
<sequence>MTGDPNQENRPSVFGFEPYPSLNVQPIDWSRIPFETAPAPSVGSHGEFSPSINYQQSPIGLGNFSFCTTQTPHPAQFPFPHSPRPTSSTSLLQNHVFGGSSSSTLRCKRKTDSPTLQAYKQHITEEKMAEHMSRLHISSETATSSKESENERTRRLYMCEEMRKLQSDTILPQSLLSKIQRPCTALVLWTPPRRLIPLENLETENRNNNEEEIPDHNRMASEVVMESDINNMDLDNA</sequence>
<dbReference type="PANTHER" id="PTHR16246">
    <property type="entry name" value="HOST CELL FACTOR C1 REGULATOR 1"/>
    <property type="match status" value="1"/>
</dbReference>
<accession>A0AA38IQM6</accession>
<dbReference type="EMBL" id="JALNTZ010000003">
    <property type="protein sequence ID" value="KAJ3659269.1"/>
    <property type="molecule type" value="Genomic_DNA"/>
</dbReference>
<dbReference type="PANTHER" id="PTHR16246:SF2">
    <property type="entry name" value="HOST CELL FACTOR C1 REGULATOR 1"/>
    <property type="match status" value="1"/>
</dbReference>
<dbReference type="AlphaFoldDB" id="A0AA38IQM6"/>
<evidence type="ECO:0000313" key="1">
    <source>
        <dbReference type="EMBL" id="KAJ3659269.1"/>
    </source>
</evidence>
<dbReference type="InterPro" id="IPR029195">
    <property type="entry name" value="HCFC1R1"/>
</dbReference>
<keyword evidence="2" id="KW-1185">Reference proteome</keyword>
<comment type="caution">
    <text evidence="1">The sequence shown here is derived from an EMBL/GenBank/DDBJ whole genome shotgun (WGS) entry which is preliminary data.</text>
</comment>
<proteinExistence type="predicted"/>
<dbReference type="Proteomes" id="UP001168821">
    <property type="component" value="Unassembled WGS sequence"/>
</dbReference>
<protein>
    <submittedName>
        <fullName evidence="1">Uncharacterized protein</fullName>
    </submittedName>
</protein>
<name>A0AA38IQM6_9CUCU</name>
<organism evidence="1 2">
    <name type="scientific">Zophobas morio</name>
    <dbReference type="NCBI Taxonomy" id="2755281"/>
    <lineage>
        <taxon>Eukaryota</taxon>
        <taxon>Metazoa</taxon>
        <taxon>Ecdysozoa</taxon>
        <taxon>Arthropoda</taxon>
        <taxon>Hexapoda</taxon>
        <taxon>Insecta</taxon>
        <taxon>Pterygota</taxon>
        <taxon>Neoptera</taxon>
        <taxon>Endopterygota</taxon>
        <taxon>Coleoptera</taxon>
        <taxon>Polyphaga</taxon>
        <taxon>Cucujiformia</taxon>
        <taxon>Tenebrionidae</taxon>
        <taxon>Zophobas</taxon>
    </lineage>
</organism>
<gene>
    <name evidence="1" type="ORF">Zmor_010966</name>
</gene>
<evidence type="ECO:0000313" key="2">
    <source>
        <dbReference type="Proteomes" id="UP001168821"/>
    </source>
</evidence>